<evidence type="ECO:0000256" key="1">
    <source>
        <dbReference type="ARBA" id="ARBA00022857"/>
    </source>
</evidence>
<dbReference type="Gene3D" id="3.40.50.720">
    <property type="entry name" value="NAD(P)-binding Rossmann-like Domain"/>
    <property type="match status" value="1"/>
</dbReference>
<evidence type="ECO:0000313" key="3">
    <source>
        <dbReference type="Proteomes" id="UP001174934"/>
    </source>
</evidence>
<organism evidence="2 3">
    <name type="scientific">Bombardia bombarda</name>
    <dbReference type="NCBI Taxonomy" id="252184"/>
    <lineage>
        <taxon>Eukaryota</taxon>
        <taxon>Fungi</taxon>
        <taxon>Dikarya</taxon>
        <taxon>Ascomycota</taxon>
        <taxon>Pezizomycotina</taxon>
        <taxon>Sordariomycetes</taxon>
        <taxon>Sordariomycetidae</taxon>
        <taxon>Sordariales</taxon>
        <taxon>Lasiosphaeriaceae</taxon>
        <taxon>Bombardia</taxon>
    </lineage>
</organism>
<keyword evidence="3" id="KW-1185">Reference proteome</keyword>
<dbReference type="SUPFAM" id="SSF51735">
    <property type="entry name" value="NAD(P)-binding Rossmann-fold domains"/>
    <property type="match status" value="1"/>
</dbReference>
<dbReference type="PRINTS" id="PR00081">
    <property type="entry name" value="GDHRDH"/>
</dbReference>
<dbReference type="InterPro" id="IPR036291">
    <property type="entry name" value="NAD(P)-bd_dom_sf"/>
</dbReference>
<accession>A0AA39XNT5</accession>
<comment type="caution">
    <text evidence="2">The sequence shown here is derived from an EMBL/GenBank/DDBJ whole genome shotgun (WGS) entry which is preliminary data.</text>
</comment>
<evidence type="ECO:0008006" key="4">
    <source>
        <dbReference type="Google" id="ProtNLM"/>
    </source>
</evidence>
<dbReference type="PROSITE" id="PS00061">
    <property type="entry name" value="ADH_SHORT"/>
    <property type="match status" value="1"/>
</dbReference>
<dbReference type="Proteomes" id="UP001174934">
    <property type="component" value="Unassembled WGS sequence"/>
</dbReference>
<proteinExistence type="predicted"/>
<dbReference type="AlphaFoldDB" id="A0AA39XNT5"/>
<protein>
    <recommendedName>
        <fullName evidence="4">NAD(P)-binding protein</fullName>
    </recommendedName>
</protein>
<dbReference type="InterPro" id="IPR052184">
    <property type="entry name" value="SDR_enzymes"/>
</dbReference>
<dbReference type="Pfam" id="PF00106">
    <property type="entry name" value="adh_short"/>
    <property type="match status" value="1"/>
</dbReference>
<name>A0AA39XNT5_9PEZI</name>
<keyword evidence="1" id="KW-0521">NADP</keyword>
<dbReference type="InterPro" id="IPR020904">
    <property type="entry name" value="Sc_DH/Rdtase_CS"/>
</dbReference>
<evidence type="ECO:0000313" key="2">
    <source>
        <dbReference type="EMBL" id="KAK0637045.1"/>
    </source>
</evidence>
<sequence length="271" mass="29874">MSSYVVTGVSRGIGWAFLNHLSDDPRNTVIGIVRNKPATDQRVVSELGGRSNITILEADLNRYGDLKRVAAETEVVTGGKLDYLVANAAYITSFDAFPGIGDLGQTPQELTDELHKLLDTNVLANIHLYNLFMPQILKGKAKKVVVISTGVADIDWTNDYELEGNALYGISKAAMNMVTSKFHAQYRKDGVLFLSICPGLVDSGHFNEPTAEDKAKLQILFEKFSRYSPDFKGLDDPASAVKAVMWVIENSSIEQGDGGRFLSHFKNKQWL</sequence>
<dbReference type="PANTHER" id="PTHR45458:SF3">
    <property type="entry name" value="CHAIN DEHYDROGENASE (ATSC), PUTATIVE-RELATED"/>
    <property type="match status" value="1"/>
</dbReference>
<gene>
    <name evidence="2" type="ORF">B0T17DRAFT_567445</name>
</gene>
<reference evidence="2" key="1">
    <citation type="submission" date="2023-06" db="EMBL/GenBank/DDBJ databases">
        <title>Genome-scale phylogeny and comparative genomics of the fungal order Sordariales.</title>
        <authorList>
            <consortium name="Lawrence Berkeley National Laboratory"/>
            <person name="Hensen N."/>
            <person name="Bonometti L."/>
            <person name="Westerberg I."/>
            <person name="Brannstrom I.O."/>
            <person name="Guillou S."/>
            <person name="Cros-Aarteil S."/>
            <person name="Calhoun S."/>
            <person name="Haridas S."/>
            <person name="Kuo A."/>
            <person name="Mondo S."/>
            <person name="Pangilinan J."/>
            <person name="Riley R."/>
            <person name="LaButti K."/>
            <person name="Andreopoulos B."/>
            <person name="Lipzen A."/>
            <person name="Chen C."/>
            <person name="Yanf M."/>
            <person name="Daum C."/>
            <person name="Ng V."/>
            <person name="Clum A."/>
            <person name="Steindorff A."/>
            <person name="Ohm R."/>
            <person name="Martin F."/>
            <person name="Silar P."/>
            <person name="Natvig D."/>
            <person name="Lalanne C."/>
            <person name="Gautier V."/>
            <person name="Ament-velasquez S.L."/>
            <person name="Kruys A."/>
            <person name="Hutchinson M.I."/>
            <person name="Powell A.J."/>
            <person name="Barry K."/>
            <person name="Miller A.N."/>
            <person name="Grigoriev I.V."/>
            <person name="Debuchy R."/>
            <person name="Gladieux P."/>
            <person name="Thoren M.H."/>
            <person name="Johannesson H."/>
        </authorList>
    </citation>
    <scope>NUCLEOTIDE SEQUENCE</scope>
    <source>
        <strain evidence="2">SMH3391-2</strain>
    </source>
</reference>
<dbReference type="InterPro" id="IPR002347">
    <property type="entry name" value="SDR_fam"/>
</dbReference>
<dbReference type="EMBL" id="JAULSR010000001">
    <property type="protein sequence ID" value="KAK0637045.1"/>
    <property type="molecule type" value="Genomic_DNA"/>
</dbReference>
<dbReference type="PANTHER" id="PTHR45458">
    <property type="entry name" value="SHORT-CHAIN DEHYDROGENASE/REDUCTASE SDR"/>
    <property type="match status" value="1"/>
</dbReference>
<dbReference type="GO" id="GO:0016616">
    <property type="term" value="F:oxidoreductase activity, acting on the CH-OH group of donors, NAD or NADP as acceptor"/>
    <property type="evidence" value="ECO:0007669"/>
    <property type="project" value="TreeGrafter"/>
</dbReference>